<dbReference type="PANTHER" id="PTHR30213:SF1">
    <property type="entry name" value="INNER MEMBRANE PROTEIN YHJD"/>
    <property type="match status" value="1"/>
</dbReference>
<dbReference type="AlphaFoldDB" id="A0A5M6D4G3"/>
<comment type="subcellular location">
    <subcellularLocation>
        <location evidence="1">Cell membrane</location>
        <topology evidence="1">Multi-pass membrane protein</topology>
    </subcellularLocation>
</comment>
<dbReference type="NCBIfam" id="TIGR00765">
    <property type="entry name" value="yihY_not_rbn"/>
    <property type="match status" value="1"/>
</dbReference>
<evidence type="ECO:0000256" key="1">
    <source>
        <dbReference type="ARBA" id="ARBA00004651"/>
    </source>
</evidence>
<organism evidence="7 8">
    <name type="scientific">Adhaeribacter rhizoryzae</name>
    <dbReference type="NCBI Taxonomy" id="2607907"/>
    <lineage>
        <taxon>Bacteria</taxon>
        <taxon>Pseudomonadati</taxon>
        <taxon>Bacteroidota</taxon>
        <taxon>Cytophagia</taxon>
        <taxon>Cytophagales</taxon>
        <taxon>Hymenobacteraceae</taxon>
        <taxon>Adhaeribacter</taxon>
    </lineage>
</organism>
<keyword evidence="3 6" id="KW-0812">Transmembrane</keyword>
<evidence type="ECO:0000313" key="7">
    <source>
        <dbReference type="EMBL" id="KAA5542394.1"/>
    </source>
</evidence>
<feature type="transmembrane region" description="Helical" evidence="6">
    <location>
        <begin position="43"/>
        <end position="66"/>
    </location>
</feature>
<keyword evidence="8" id="KW-1185">Reference proteome</keyword>
<evidence type="ECO:0000313" key="8">
    <source>
        <dbReference type="Proteomes" id="UP000323426"/>
    </source>
</evidence>
<evidence type="ECO:0000256" key="5">
    <source>
        <dbReference type="ARBA" id="ARBA00023136"/>
    </source>
</evidence>
<name>A0A5M6D4G3_9BACT</name>
<reference evidence="7 8" key="1">
    <citation type="submission" date="2019-09" db="EMBL/GenBank/DDBJ databases">
        <title>Genome sequence and assembly of Adhaeribacter sp.</title>
        <authorList>
            <person name="Chhetri G."/>
        </authorList>
    </citation>
    <scope>NUCLEOTIDE SEQUENCE [LARGE SCALE GENOMIC DNA]</scope>
    <source>
        <strain evidence="7 8">DK36</strain>
    </source>
</reference>
<evidence type="ECO:0000256" key="6">
    <source>
        <dbReference type="SAM" id="Phobius"/>
    </source>
</evidence>
<evidence type="ECO:0000256" key="4">
    <source>
        <dbReference type="ARBA" id="ARBA00022989"/>
    </source>
</evidence>
<keyword evidence="4 6" id="KW-1133">Transmembrane helix</keyword>
<feature type="transmembrane region" description="Helical" evidence="6">
    <location>
        <begin position="257"/>
        <end position="289"/>
    </location>
</feature>
<keyword evidence="5 6" id="KW-0472">Membrane</keyword>
<feature type="transmembrane region" description="Helical" evidence="6">
    <location>
        <begin position="109"/>
        <end position="134"/>
    </location>
</feature>
<gene>
    <name evidence="7" type="ORF">F0145_19400</name>
</gene>
<keyword evidence="2" id="KW-1003">Cell membrane</keyword>
<accession>A0A5M6D4G3</accession>
<dbReference type="InterPro" id="IPR017039">
    <property type="entry name" value="Virul_fac_BrkB"/>
</dbReference>
<evidence type="ECO:0000256" key="2">
    <source>
        <dbReference type="ARBA" id="ARBA00022475"/>
    </source>
</evidence>
<dbReference type="PIRSF" id="PIRSF035875">
    <property type="entry name" value="RNase_BN"/>
    <property type="match status" value="1"/>
</dbReference>
<evidence type="ECO:0000256" key="3">
    <source>
        <dbReference type="ARBA" id="ARBA00022692"/>
    </source>
</evidence>
<dbReference type="GO" id="GO:0005886">
    <property type="term" value="C:plasma membrane"/>
    <property type="evidence" value="ECO:0007669"/>
    <property type="project" value="UniProtKB-SubCell"/>
</dbReference>
<proteinExistence type="predicted"/>
<sequence>MPTQSNRPVIRLLPRIGKGSWVLLRDTWYEFLDDNAFDKGAALAYYTIFALPPILIIIINTIGWVFGEDAVSGEIYFQIKGLIGSEGALEVQRMVENISKSNELTFSTVVGLVTLMLSATGMFISMQSSLNVIWGVKPKPKREYLKLVKDRLLSFAMILSITFLLLVSLVVHALLAKIGDYLFRFLGETAAILIQMFNTMFSLAVVTFLFAAIFKFLPDAKIRWRDVWVGSIVTALLFGLGKYLIGLYLGNSSIASVYGAAGTVIVILVWVFYSSQILFFGSIFTLIYCRKFGSNIYPLPYAVRVIRQEVEAGKTAVNKEPEQLEKRQQ</sequence>
<protein>
    <submittedName>
        <fullName evidence="7">YihY/virulence factor BrkB family protein</fullName>
    </submittedName>
</protein>
<comment type="caution">
    <text evidence="7">The sequence shown here is derived from an EMBL/GenBank/DDBJ whole genome shotgun (WGS) entry which is preliminary data.</text>
</comment>
<feature type="transmembrane region" description="Helical" evidence="6">
    <location>
        <begin position="226"/>
        <end position="245"/>
    </location>
</feature>
<feature type="transmembrane region" description="Helical" evidence="6">
    <location>
        <begin position="190"/>
        <end position="214"/>
    </location>
</feature>
<dbReference type="EMBL" id="VWSF01000018">
    <property type="protein sequence ID" value="KAA5542394.1"/>
    <property type="molecule type" value="Genomic_DNA"/>
</dbReference>
<dbReference type="Pfam" id="PF03631">
    <property type="entry name" value="Virul_fac_BrkB"/>
    <property type="match status" value="1"/>
</dbReference>
<feature type="transmembrane region" description="Helical" evidence="6">
    <location>
        <begin position="155"/>
        <end position="178"/>
    </location>
</feature>
<dbReference type="PANTHER" id="PTHR30213">
    <property type="entry name" value="INNER MEMBRANE PROTEIN YHJD"/>
    <property type="match status" value="1"/>
</dbReference>
<dbReference type="RefSeq" id="WP_150091058.1">
    <property type="nucleotide sequence ID" value="NZ_VWSF01000018.1"/>
</dbReference>
<dbReference type="Proteomes" id="UP000323426">
    <property type="component" value="Unassembled WGS sequence"/>
</dbReference>